<feature type="domain" description="C2H2-type" evidence="6">
    <location>
        <begin position="1377"/>
        <end position="1405"/>
    </location>
</feature>
<feature type="non-terminal residue" evidence="7">
    <location>
        <position position="1487"/>
    </location>
</feature>
<feature type="domain" description="C2H2-type" evidence="6">
    <location>
        <begin position="35"/>
        <end position="59"/>
    </location>
</feature>
<feature type="domain" description="C2H2-type" evidence="6">
    <location>
        <begin position="718"/>
        <end position="740"/>
    </location>
</feature>
<dbReference type="SMART" id="SM00355">
    <property type="entry name" value="ZnF_C2H2"/>
    <property type="match status" value="39"/>
</dbReference>
<dbReference type="PANTHER" id="PTHR24379:SF127">
    <property type="entry name" value="BLOODY FINGERS-RELATED"/>
    <property type="match status" value="1"/>
</dbReference>
<feature type="domain" description="C2H2-type" evidence="6">
    <location>
        <begin position="905"/>
        <end position="932"/>
    </location>
</feature>
<evidence type="ECO:0000313" key="8">
    <source>
        <dbReference type="Proteomes" id="UP000837857"/>
    </source>
</evidence>
<dbReference type="EMBL" id="OW152841">
    <property type="protein sequence ID" value="CAH2062214.1"/>
    <property type="molecule type" value="Genomic_DNA"/>
</dbReference>
<feature type="domain" description="C2H2-type" evidence="6">
    <location>
        <begin position="152"/>
        <end position="174"/>
    </location>
</feature>
<evidence type="ECO:0000256" key="5">
    <source>
        <dbReference type="PROSITE-ProRule" id="PRU00042"/>
    </source>
</evidence>
<dbReference type="PANTHER" id="PTHR24379">
    <property type="entry name" value="KRAB AND ZINC FINGER DOMAIN-CONTAINING"/>
    <property type="match status" value="1"/>
</dbReference>
<dbReference type="Pfam" id="PF13912">
    <property type="entry name" value="zf-C2H2_6"/>
    <property type="match status" value="2"/>
</dbReference>
<feature type="domain" description="C2H2-type" evidence="6">
    <location>
        <begin position="429"/>
        <end position="451"/>
    </location>
</feature>
<dbReference type="PROSITE" id="PS00028">
    <property type="entry name" value="ZINC_FINGER_C2H2_1"/>
    <property type="match status" value="30"/>
</dbReference>
<evidence type="ECO:0000313" key="7">
    <source>
        <dbReference type="EMBL" id="CAH2062214.1"/>
    </source>
</evidence>
<feature type="domain" description="C2H2-type" evidence="6">
    <location>
        <begin position="515"/>
        <end position="543"/>
    </location>
</feature>
<feature type="domain" description="C2H2-type" evidence="6">
    <location>
        <begin position="1462"/>
        <end position="1487"/>
    </location>
</feature>
<feature type="domain" description="C2H2-type" evidence="6">
    <location>
        <begin position="1434"/>
        <end position="1461"/>
    </location>
</feature>
<proteinExistence type="predicted"/>
<feature type="domain" description="C2H2-type" evidence="6">
    <location>
        <begin position="485"/>
        <end position="513"/>
    </location>
</feature>
<feature type="domain" description="C2H2-type" evidence="6">
    <location>
        <begin position="745"/>
        <end position="773"/>
    </location>
</feature>
<dbReference type="PROSITE" id="PS50157">
    <property type="entry name" value="ZINC_FINGER_C2H2_2"/>
    <property type="match status" value="25"/>
</dbReference>
<feature type="domain" description="C2H2-type" evidence="6">
    <location>
        <begin position="8"/>
        <end position="30"/>
    </location>
</feature>
<evidence type="ECO:0000256" key="3">
    <source>
        <dbReference type="ARBA" id="ARBA00022771"/>
    </source>
</evidence>
<feature type="domain" description="C2H2-type" evidence="6">
    <location>
        <begin position="1018"/>
        <end position="1046"/>
    </location>
</feature>
<name>A0ABN8IRL0_9NEOP</name>
<feature type="domain" description="C2H2-type" evidence="6">
    <location>
        <begin position="1406"/>
        <end position="1433"/>
    </location>
</feature>
<evidence type="ECO:0000256" key="4">
    <source>
        <dbReference type="ARBA" id="ARBA00022833"/>
    </source>
</evidence>
<evidence type="ECO:0000256" key="1">
    <source>
        <dbReference type="ARBA" id="ARBA00022723"/>
    </source>
</evidence>
<dbReference type="Pfam" id="PF00096">
    <property type="entry name" value="zf-C2H2"/>
    <property type="match status" value="6"/>
</dbReference>
<dbReference type="Proteomes" id="UP000837857">
    <property type="component" value="Chromosome 29"/>
</dbReference>
<feature type="domain" description="C2H2-type" evidence="6">
    <location>
        <begin position="931"/>
        <end position="953"/>
    </location>
</feature>
<keyword evidence="8" id="KW-1185">Reference proteome</keyword>
<feature type="domain" description="C2H2-type" evidence="6">
    <location>
        <begin position="692"/>
        <end position="714"/>
    </location>
</feature>
<gene>
    <name evidence="7" type="ORF">IPOD504_LOCUS11780</name>
</gene>
<feature type="domain" description="C2H2-type" evidence="6">
    <location>
        <begin position="1075"/>
        <end position="1102"/>
    </location>
</feature>
<keyword evidence="4" id="KW-0862">Zinc</keyword>
<keyword evidence="1" id="KW-0479">Metal-binding</keyword>
<sequence>MNVHYQHHICPTCGKGYMTAPRLRKHTEVHVTGTFPCDKCARAFGTRAARDHHKARAHAKGPRYECPHCSLRFKGYYERMSHMDEAHREKPVTYRCGVCDLGFKTSGKRASHVRTVHLQRPRSHACPRCDWLFRTGYELKRHMVRHTGERRFACAACGKCYPRNRALRAHQRTHEELACKCCGTVFKQRAQMLAHARFQRPDLGPLCVAADKRQLKVTSLAGFRRSISIRGRLDLLGTATADAVPKIKVRVRRLKENVSERQMRRRRRANNQLSEESERRLAKTMMRRNAMTLLECSTAWAFRWFHSAFYCSYCDAKFIDPSPLRDHVVSSHLTDPPTNRVFSKLTENNMLKVDVTDLRCRLCGCRCATLEGLKDHLDAAHRTTLSGEHSDGVLPFKLEQNGFHCQICFEHHPSFAKINEHMNAHYQNYICDACGKAFVSKSRFRSHVQSHEIGSFPCGICDEVLQTRAARMCHRLKVHRKGVRYTCPRCPEVFTTYYARAKHLVEGHAQKRRDYDCTVCGTTFDTSCKRAAHFRAAHRPTERRYACLHCVDGIDSPRAPDDGVKVKWRRTRRLSGEKANAALFLEHSNAVAFRWQRGRFMCAYCPRSYPSVHDIRQHSSEHGHKLDVFINRQVRNTFPLRVDVTNLACAVCGEKSQSVEELKMHLTDSHAKVFRSDCGDGVVPFALTGKGFKCALCGAPFESFLRLHVHMNGHYQSFVCPVCGKSFSGRHKLRAHQKCHDLGEFACAKCGSTFTDRLARNRHFAVAHGTHQRYRCPICSEHFDSYHSRLRHLDREHGQRAEYKCRLCSLKRGEFVCAICPASFGDFAGVREHTEGHQNRLEAVRWARPFDSVKADINQLQCKLCSRAVTDLDQLADHLITAHNKPLLKQHSLGITPFNLCGSVYSCSICGERFDLFTNLNTHMNQHYKNNVCFKCGKTFAAPRRLQAHMVTHDVMDGGYRCQKCGDTFLNRKLRSNHVTYVHGPKLKYRCPYCKTMFKGYGDRTKHLNEVHDRKVEYPCHLCTAVFVMCNQRTKHIQQVHVKDKPFECEHCPFKSSTAARLRSHMVKHVGVRKYQCDICKKAYCRMKTLREHMRIHNNDKRFICQHCDAAFVQKCRRKSEEILVKTEVGSDTENTAAAVLASARDAGNERRAAFRDNIRIIMETCTACPFKYRKGAYLCFFCKTSFLEPERLRDHTRLQHSDVKQLKPRKYEPLKMDFALAACKLCGASVTDYETLKTHLSEHGKPLDCSHGDSVLPYSLTRDAHRCQICGGCYETFLTLHKHMNEHFERFICETCGKRFATSQRMVNHARTHERGAFPCKRCGDTLPSHAALYAHVARAHRANKRYKCPVCDEKFASYKHRLKHLAAHGVRTALFPCPSCPRVFDLCSRRTAHVRFQHLQERNHSCPLCYMKFFTRYELREHSVKHGGERIYQCDVCKKSYARLKTLREHMRIHNNDRRFACQVCGQAFVQNCSLKQHLRVHHPS</sequence>
<feature type="domain" description="C2H2-type" evidence="6">
    <location>
        <begin position="1047"/>
        <end position="1074"/>
    </location>
</feature>
<feature type="domain" description="C2H2-type" evidence="6">
    <location>
        <begin position="1178"/>
        <end position="1206"/>
    </location>
</feature>
<feature type="domain" description="C2H2-type" evidence="6">
    <location>
        <begin position="1348"/>
        <end position="1370"/>
    </location>
</feature>
<reference evidence="7" key="1">
    <citation type="submission" date="2022-03" db="EMBL/GenBank/DDBJ databases">
        <authorList>
            <person name="Martin H S."/>
        </authorList>
    </citation>
    <scope>NUCLEOTIDE SEQUENCE</scope>
</reference>
<feature type="domain" description="C2H2-type" evidence="6">
    <location>
        <begin position="1319"/>
        <end position="1347"/>
    </location>
</feature>
<evidence type="ECO:0000259" key="6">
    <source>
        <dbReference type="PROSITE" id="PS50157"/>
    </source>
</evidence>
<protein>
    <recommendedName>
        <fullName evidence="6">C2H2-type domain-containing protein</fullName>
    </recommendedName>
</protein>
<keyword evidence="2" id="KW-0677">Repeat</keyword>
<feature type="domain" description="C2H2-type" evidence="6">
    <location>
        <begin position="309"/>
        <end position="337"/>
    </location>
</feature>
<feature type="domain" description="C2H2-type" evidence="6">
    <location>
        <begin position="1292"/>
        <end position="1314"/>
    </location>
</feature>
<dbReference type="InterPro" id="IPR013087">
    <property type="entry name" value="Znf_C2H2_type"/>
</dbReference>
<accession>A0ABN8IRL0</accession>
<organism evidence="7 8">
    <name type="scientific">Iphiclides podalirius</name>
    <name type="common">scarce swallowtail</name>
    <dbReference type="NCBI Taxonomy" id="110791"/>
    <lineage>
        <taxon>Eukaryota</taxon>
        <taxon>Metazoa</taxon>
        <taxon>Ecdysozoa</taxon>
        <taxon>Arthropoda</taxon>
        <taxon>Hexapoda</taxon>
        <taxon>Insecta</taxon>
        <taxon>Pterygota</taxon>
        <taxon>Neoptera</taxon>
        <taxon>Endopterygota</taxon>
        <taxon>Lepidoptera</taxon>
        <taxon>Glossata</taxon>
        <taxon>Ditrysia</taxon>
        <taxon>Papilionoidea</taxon>
        <taxon>Papilionidae</taxon>
        <taxon>Papilioninae</taxon>
        <taxon>Iphiclides</taxon>
    </lineage>
</organism>
<feature type="domain" description="C2H2-type" evidence="6">
    <location>
        <begin position="960"/>
        <end position="983"/>
    </location>
</feature>
<dbReference type="Gene3D" id="3.30.160.60">
    <property type="entry name" value="Classic Zinc Finger"/>
    <property type="match status" value="19"/>
</dbReference>
<evidence type="ECO:0000256" key="2">
    <source>
        <dbReference type="ARBA" id="ARBA00022737"/>
    </source>
</evidence>
<keyword evidence="3 5" id="KW-0863">Zinc-finger</keyword>
<dbReference type="SUPFAM" id="SSF57667">
    <property type="entry name" value="beta-beta-alpha zinc fingers"/>
    <property type="match status" value="13"/>
</dbReference>
<feature type="domain" description="C2H2-type" evidence="6">
    <location>
        <begin position="124"/>
        <end position="151"/>
    </location>
</feature>
<dbReference type="InterPro" id="IPR036236">
    <property type="entry name" value="Znf_C2H2_sf"/>
</dbReference>